<feature type="transmembrane region" description="Helical" evidence="1">
    <location>
        <begin position="34"/>
        <end position="56"/>
    </location>
</feature>
<gene>
    <name evidence="3" type="ORF">CCUG60883_00763</name>
    <name evidence="2" type="ORF">CCUG60885_03613</name>
</gene>
<evidence type="ECO:0000256" key="1">
    <source>
        <dbReference type="SAM" id="Phobius"/>
    </source>
</evidence>
<dbReference type="Proteomes" id="UP000294844">
    <property type="component" value="Unassembled WGS sequence"/>
</dbReference>
<evidence type="ECO:0000313" key="5">
    <source>
        <dbReference type="Proteomes" id="UP000295685"/>
    </source>
</evidence>
<dbReference type="EMBL" id="PECK01000007">
    <property type="protein sequence ID" value="TDZ93109.1"/>
    <property type="molecule type" value="Genomic_DNA"/>
</dbReference>
<proteinExistence type="predicted"/>
<evidence type="ECO:0000313" key="3">
    <source>
        <dbReference type="EMBL" id="TEA07700.1"/>
    </source>
</evidence>
<keyword evidence="4" id="KW-1185">Reference proteome</keyword>
<sequence length="57" mass="6124">MSNLDTLNNDRGSAHRRRAADPAIVHDNWLLAKSVVFCGVATVIVATVGMVAESFLL</sequence>
<dbReference type="Proteomes" id="UP000295685">
    <property type="component" value="Unassembled WGS sequence"/>
</dbReference>
<keyword evidence="1" id="KW-0812">Transmembrane</keyword>
<accession>A0A4R8SCU7</accession>
<reference evidence="4 5" key="1">
    <citation type="journal article" date="2019" name="Sci. Rep.">
        <title>Extended insight into the Mycobacterium chelonae-abscessus complex through whole genome sequencing of Mycobacterium salmoniphilum outbreak and Mycobacterium salmoniphilum-like strains.</title>
        <authorList>
            <person name="Behra P.R.K."/>
            <person name="Das S."/>
            <person name="Pettersson B.M.F."/>
            <person name="Shirreff L."/>
            <person name="DuCote T."/>
            <person name="Jacobsson K.G."/>
            <person name="Ennis D.G."/>
            <person name="Kirsebom L.A."/>
        </authorList>
    </citation>
    <scope>NUCLEOTIDE SEQUENCE [LARGE SCALE GENOMIC DNA]</scope>
    <source>
        <strain evidence="3 4">CCUG 60883</strain>
        <strain evidence="2 5">CCUG 60885</strain>
    </source>
</reference>
<evidence type="ECO:0000313" key="2">
    <source>
        <dbReference type="EMBL" id="TDZ93109.1"/>
    </source>
</evidence>
<keyword evidence="1" id="KW-0472">Membrane</keyword>
<evidence type="ECO:0000313" key="4">
    <source>
        <dbReference type="Proteomes" id="UP000294844"/>
    </source>
</evidence>
<comment type="caution">
    <text evidence="2">The sequence shown here is derived from an EMBL/GenBank/DDBJ whole genome shotgun (WGS) entry which is preliminary data.</text>
</comment>
<organism evidence="2 5">
    <name type="scientific">Mycobacteroides salmoniphilum</name>
    <dbReference type="NCBI Taxonomy" id="404941"/>
    <lineage>
        <taxon>Bacteria</taxon>
        <taxon>Bacillati</taxon>
        <taxon>Actinomycetota</taxon>
        <taxon>Actinomycetes</taxon>
        <taxon>Mycobacteriales</taxon>
        <taxon>Mycobacteriaceae</taxon>
        <taxon>Mycobacteroides</taxon>
    </lineage>
</organism>
<protein>
    <submittedName>
        <fullName evidence="2">Uncharacterized protein</fullName>
    </submittedName>
</protein>
<name>A0A4R8SCU7_9MYCO</name>
<keyword evidence="1" id="KW-1133">Transmembrane helix</keyword>
<dbReference type="AlphaFoldDB" id="A0A4R8SCU7"/>
<dbReference type="EMBL" id="PECM01000004">
    <property type="protein sequence ID" value="TEA07700.1"/>
    <property type="molecule type" value="Genomic_DNA"/>
</dbReference>